<dbReference type="InterPro" id="IPR042100">
    <property type="entry name" value="Bug_dom1"/>
</dbReference>
<dbReference type="Gene3D" id="3.40.190.10">
    <property type="entry name" value="Periplasmic binding protein-like II"/>
    <property type="match status" value="1"/>
</dbReference>
<evidence type="ECO:0000256" key="1">
    <source>
        <dbReference type="ARBA" id="ARBA00006987"/>
    </source>
</evidence>
<dbReference type="InterPro" id="IPR005064">
    <property type="entry name" value="BUG"/>
</dbReference>
<dbReference type="InterPro" id="IPR006311">
    <property type="entry name" value="TAT_signal"/>
</dbReference>
<feature type="chain" id="PRO_5046997491" evidence="2">
    <location>
        <begin position="48"/>
        <end position="346"/>
    </location>
</feature>
<dbReference type="PIRSF" id="PIRSF017082">
    <property type="entry name" value="YflP"/>
    <property type="match status" value="1"/>
</dbReference>
<dbReference type="GeneID" id="70687547"/>
<dbReference type="CDD" id="cd07012">
    <property type="entry name" value="PBP2_Bug_TTT"/>
    <property type="match status" value="1"/>
</dbReference>
<dbReference type="Proteomes" id="UP001056648">
    <property type="component" value="Chromosome 1"/>
</dbReference>
<dbReference type="PANTHER" id="PTHR42928">
    <property type="entry name" value="TRICARBOXYLATE-BINDING PROTEIN"/>
    <property type="match status" value="1"/>
</dbReference>
<evidence type="ECO:0000313" key="3">
    <source>
        <dbReference type="EMBL" id="USE77963.1"/>
    </source>
</evidence>
<reference evidence="3" key="1">
    <citation type="submission" date="2022-06" db="EMBL/GenBank/DDBJ databases">
        <title>Complete genome sequence and characterization of Cupriavidus gilardii QJ1 isolated from contaminating cells.</title>
        <authorList>
            <person name="Qi J."/>
        </authorList>
    </citation>
    <scope>NUCLEOTIDE SEQUENCE</scope>
    <source>
        <strain evidence="3">QJ1</strain>
    </source>
</reference>
<evidence type="ECO:0000313" key="4">
    <source>
        <dbReference type="Proteomes" id="UP001056648"/>
    </source>
</evidence>
<accession>A0ABY4VRK2</accession>
<keyword evidence="4" id="KW-1185">Reference proteome</keyword>
<dbReference type="Gene3D" id="3.40.190.150">
    <property type="entry name" value="Bordetella uptake gene, domain 1"/>
    <property type="match status" value="1"/>
</dbReference>
<dbReference type="RefSeq" id="WP_226994952.1">
    <property type="nucleotide sequence ID" value="NZ_BAAAEB010000023.1"/>
</dbReference>
<proteinExistence type="inferred from homology"/>
<protein>
    <submittedName>
        <fullName evidence="3">Tripartite tricarboxylate transporter substrate binding protein</fullName>
    </submittedName>
</protein>
<dbReference type="PROSITE" id="PS51318">
    <property type="entry name" value="TAT"/>
    <property type="match status" value="1"/>
</dbReference>
<dbReference type="PANTHER" id="PTHR42928:SF5">
    <property type="entry name" value="BLR1237 PROTEIN"/>
    <property type="match status" value="1"/>
</dbReference>
<comment type="similarity">
    <text evidence="1">Belongs to the UPF0065 (bug) family.</text>
</comment>
<feature type="signal peptide" evidence="2">
    <location>
        <begin position="1"/>
        <end position="47"/>
    </location>
</feature>
<gene>
    <name evidence="3" type="ORF">NDR89_02630</name>
</gene>
<organism evidence="3 4">
    <name type="scientific">Cupriavidus gilardii</name>
    <dbReference type="NCBI Taxonomy" id="82541"/>
    <lineage>
        <taxon>Bacteria</taxon>
        <taxon>Pseudomonadati</taxon>
        <taxon>Pseudomonadota</taxon>
        <taxon>Betaproteobacteria</taxon>
        <taxon>Burkholderiales</taxon>
        <taxon>Burkholderiaceae</taxon>
        <taxon>Cupriavidus</taxon>
    </lineage>
</organism>
<name>A0ABY4VRK2_9BURK</name>
<evidence type="ECO:0000256" key="2">
    <source>
        <dbReference type="SAM" id="SignalP"/>
    </source>
</evidence>
<sequence length="346" mass="36134">MQLLHPARTATAHPRTILNTARRKALRLAAVAAVATAAAAAAPAALAEYPERPIQLVLSFPPAGATDVLARAVGQRLSQQLQQPVVVENRPGAGGAIGLAYAAKAAPDGYTLYLAAVSNAAIAAATYSSQPADLARDFVPIAGIGNVPHILVVPATLPVKTVPDLVRYLQGAPGRYNFASQGNGTLSHLESELFRLRTGVDVVHVPYKGSSFALPDLMAGRSAMMFDSIPAALPHVKSGKLRLLAVASERRVGSLPEAPTMAEAGIRDFGVNNLFGLVAPKGTPPAVVQKLAAATRAALAMPDLVQSLEAQGVQLQFTPSDAFARMIGEEMRTWSKVAQAAKVRID</sequence>
<keyword evidence="2" id="KW-0732">Signal</keyword>
<dbReference type="SUPFAM" id="SSF53850">
    <property type="entry name" value="Periplasmic binding protein-like II"/>
    <property type="match status" value="1"/>
</dbReference>
<dbReference type="EMBL" id="CP098735">
    <property type="protein sequence ID" value="USE77963.1"/>
    <property type="molecule type" value="Genomic_DNA"/>
</dbReference>
<dbReference type="Pfam" id="PF03401">
    <property type="entry name" value="TctC"/>
    <property type="match status" value="1"/>
</dbReference>